<dbReference type="EMBL" id="MG193421">
    <property type="protein sequence ID" value="AXS65601.1"/>
    <property type="molecule type" value="Genomic_DNA"/>
</dbReference>
<keyword evidence="1" id="KW-1133">Transmembrane helix</keyword>
<geneLocation type="mitochondrion" evidence="2"/>
<proteinExistence type="predicted"/>
<feature type="transmembrane region" description="Helical" evidence="1">
    <location>
        <begin position="127"/>
        <end position="154"/>
    </location>
</feature>
<protein>
    <submittedName>
        <fullName evidence="2">NADH dehydrogenase subunit 6</fullName>
    </submittedName>
</protein>
<feature type="transmembrane region" description="Helical" evidence="1">
    <location>
        <begin position="47"/>
        <end position="66"/>
    </location>
</feature>
<gene>
    <name evidence="2" type="primary">nad6</name>
</gene>
<accession>A0A346RHQ4</accession>
<keyword evidence="1" id="KW-0812">Transmembrane</keyword>
<feature type="transmembrane region" description="Helical" evidence="1">
    <location>
        <begin position="78"/>
        <end position="97"/>
    </location>
</feature>
<keyword evidence="1" id="KW-0472">Membrane</keyword>
<dbReference type="AlphaFoldDB" id="A0A346RHQ4"/>
<name>A0A346RHQ4_9CUCU</name>
<reference evidence="2" key="1">
    <citation type="journal article" date="2018" name="J. ISSAAS">
        <title>The contribution of mitochondrial metagenomics to large-scale data mining and phylogenetic analysis of Coleoptera.</title>
        <authorList>
            <person name="Miller K."/>
            <person name="Linard B."/>
            <person name="Motyka M."/>
            <person name="Bocek M."/>
            <person name="Vogler A.P."/>
        </authorList>
    </citation>
    <scope>NUCLEOTIDE SEQUENCE</scope>
</reference>
<organism evidence="2">
    <name type="scientific">Cucujoidea sp. 34 KM-2017</name>
    <dbReference type="NCBI Taxonomy" id="2219372"/>
    <lineage>
        <taxon>Eukaryota</taxon>
        <taxon>Metazoa</taxon>
        <taxon>Ecdysozoa</taxon>
        <taxon>Arthropoda</taxon>
        <taxon>Hexapoda</taxon>
        <taxon>Insecta</taxon>
        <taxon>Pterygota</taxon>
        <taxon>Neoptera</taxon>
        <taxon>Endopterygota</taxon>
        <taxon>Coleoptera</taxon>
        <taxon>Polyphaga</taxon>
        <taxon>Cucujiformia</taxon>
    </lineage>
</organism>
<evidence type="ECO:0000313" key="2">
    <source>
        <dbReference type="EMBL" id="AXS65601.1"/>
    </source>
</evidence>
<keyword evidence="2" id="KW-0496">Mitochondrion</keyword>
<sequence length="164" mass="19196">MLILYSLMLILSLMLMSLNHPISISAVLLVQTILISITSGLLNHTFWFSYIIFIIMVGGLMIIFMYMTSIASNEKFKINYKMIFILTPISSIFLMNMQNQWYSTHMINNYLTLMKNYPFYMHFIKYFSFPMMLTTIGLTIFLFFIMVASIKIVAISQGPLRQKF</sequence>
<evidence type="ECO:0000256" key="1">
    <source>
        <dbReference type="SAM" id="Phobius"/>
    </source>
</evidence>